<evidence type="ECO:0000256" key="1">
    <source>
        <dbReference type="ARBA" id="ARBA00000085"/>
    </source>
</evidence>
<protein>
    <recommendedName>
        <fullName evidence="2">histidine kinase</fullName>
        <ecNumber evidence="2">2.7.13.3</ecNumber>
    </recommendedName>
</protein>
<feature type="modified residue" description="4-aspartylphosphate" evidence="4">
    <location>
        <position position="11"/>
    </location>
</feature>
<comment type="caution">
    <text evidence="6">The sequence shown here is derived from an EMBL/GenBank/DDBJ whole genome shotgun (WGS) entry which is preliminary data.</text>
</comment>
<evidence type="ECO:0000256" key="3">
    <source>
        <dbReference type="ARBA" id="ARBA00022553"/>
    </source>
</evidence>
<dbReference type="GO" id="GO:0004673">
    <property type="term" value="F:protein histidine kinase activity"/>
    <property type="evidence" value="ECO:0007669"/>
    <property type="project" value="UniProtKB-EC"/>
</dbReference>
<evidence type="ECO:0000256" key="2">
    <source>
        <dbReference type="ARBA" id="ARBA00012438"/>
    </source>
</evidence>
<dbReference type="PROSITE" id="PS50110">
    <property type="entry name" value="RESPONSE_REGULATORY"/>
    <property type="match status" value="1"/>
</dbReference>
<dbReference type="InterPro" id="IPR001789">
    <property type="entry name" value="Sig_transdc_resp-reg_receiver"/>
</dbReference>
<sequence length="50" mass="5874">MTLPYYCILMDFEMKIMNGYEATVEIRKVEKSYGVQIPIIGWINCSYNGF</sequence>
<dbReference type="SUPFAM" id="SSF52172">
    <property type="entry name" value="CheY-like"/>
    <property type="match status" value="1"/>
</dbReference>
<reference evidence="7" key="1">
    <citation type="submission" date="2016-06" db="EMBL/GenBank/DDBJ databases">
        <title>Parallel loss of symbiosis genes in relatives of nitrogen-fixing non-legume Parasponia.</title>
        <authorList>
            <person name="Van Velzen R."/>
            <person name="Holmer R."/>
            <person name="Bu F."/>
            <person name="Rutten L."/>
            <person name="Van Zeijl A."/>
            <person name="Liu W."/>
            <person name="Santuari L."/>
            <person name="Cao Q."/>
            <person name="Sharma T."/>
            <person name="Shen D."/>
            <person name="Roswanjaya Y."/>
            <person name="Wardhani T."/>
            <person name="Kalhor M.S."/>
            <person name="Jansen J."/>
            <person name="Van den Hoogen J."/>
            <person name="Gungor B."/>
            <person name="Hartog M."/>
            <person name="Hontelez J."/>
            <person name="Verver J."/>
            <person name="Yang W.-C."/>
            <person name="Schijlen E."/>
            <person name="Repin R."/>
            <person name="Schilthuizen M."/>
            <person name="Schranz E."/>
            <person name="Heidstra R."/>
            <person name="Miyata K."/>
            <person name="Fedorova E."/>
            <person name="Kohlen W."/>
            <person name="Bisseling T."/>
            <person name="Smit S."/>
            <person name="Geurts R."/>
        </authorList>
    </citation>
    <scope>NUCLEOTIDE SEQUENCE [LARGE SCALE GENOMIC DNA]</scope>
    <source>
        <strain evidence="7">cv. WU1-14</strain>
    </source>
</reference>
<dbReference type="Gene3D" id="3.40.50.2300">
    <property type="match status" value="1"/>
</dbReference>
<evidence type="ECO:0000313" key="6">
    <source>
        <dbReference type="EMBL" id="PON69461.1"/>
    </source>
</evidence>
<gene>
    <name evidence="6" type="ORF">PanWU01x14_089020</name>
</gene>
<name>A0A2P5D842_PARAD</name>
<keyword evidence="7" id="KW-1185">Reference proteome</keyword>
<evidence type="ECO:0000313" key="7">
    <source>
        <dbReference type="Proteomes" id="UP000237105"/>
    </source>
</evidence>
<dbReference type="Proteomes" id="UP000237105">
    <property type="component" value="Unassembled WGS sequence"/>
</dbReference>
<keyword evidence="3 4" id="KW-0597">Phosphoprotein</keyword>
<comment type="catalytic activity">
    <reaction evidence="1">
        <text>ATP + protein L-histidine = ADP + protein N-phospho-L-histidine.</text>
        <dbReference type="EC" id="2.7.13.3"/>
    </reaction>
</comment>
<accession>A0A2P5D842</accession>
<dbReference type="GO" id="GO:0000160">
    <property type="term" value="P:phosphorelay signal transduction system"/>
    <property type="evidence" value="ECO:0007669"/>
    <property type="project" value="InterPro"/>
</dbReference>
<evidence type="ECO:0000256" key="4">
    <source>
        <dbReference type="PROSITE-ProRule" id="PRU00169"/>
    </source>
</evidence>
<evidence type="ECO:0000259" key="5">
    <source>
        <dbReference type="PROSITE" id="PS50110"/>
    </source>
</evidence>
<organism evidence="6 7">
    <name type="scientific">Parasponia andersonii</name>
    <name type="common">Sponia andersonii</name>
    <dbReference type="NCBI Taxonomy" id="3476"/>
    <lineage>
        <taxon>Eukaryota</taxon>
        <taxon>Viridiplantae</taxon>
        <taxon>Streptophyta</taxon>
        <taxon>Embryophyta</taxon>
        <taxon>Tracheophyta</taxon>
        <taxon>Spermatophyta</taxon>
        <taxon>Magnoliopsida</taxon>
        <taxon>eudicotyledons</taxon>
        <taxon>Gunneridae</taxon>
        <taxon>Pentapetalae</taxon>
        <taxon>rosids</taxon>
        <taxon>fabids</taxon>
        <taxon>Rosales</taxon>
        <taxon>Cannabaceae</taxon>
        <taxon>Parasponia</taxon>
    </lineage>
</organism>
<dbReference type="STRING" id="3476.A0A2P5D842"/>
<dbReference type="InterPro" id="IPR050956">
    <property type="entry name" value="2C_system_His_kinase"/>
</dbReference>
<dbReference type="EMBL" id="JXTB01000056">
    <property type="protein sequence ID" value="PON69461.1"/>
    <property type="molecule type" value="Genomic_DNA"/>
</dbReference>
<feature type="domain" description="Response regulatory" evidence="5">
    <location>
        <begin position="1"/>
        <end position="50"/>
    </location>
</feature>
<dbReference type="InterPro" id="IPR011006">
    <property type="entry name" value="CheY-like_superfamily"/>
</dbReference>
<dbReference type="EC" id="2.7.13.3" evidence="2"/>
<dbReference type="AlphaFoldDB" id="A0A2P5D842"/>
<dbReference type="PANTHER" id="PTHR43719:SF75">
    <property type="entry name" value="HISTIDINE KINASE CKI1"/>
    <property type="match status" value="1"/>
</dbReference>
<dbReference type="PANTHER" id="PTHR43719">
    <property type="entry name" value="TWO-COMPONENT HISTIDINE KINASE"/>
    <property type="match status" value="1"/>
</dbReference>
<dbReference type="OrthoDB" id="550524at2759"/>
<proteinExistence type="predicted"/>